<dbReference type="InterPro" id="IPR032557">
    <property type="entry name" value="DUF4935"/>
</dbReference>
<organism evidence="2 3">
    <name type="scientific">Candidatus Roizmanbacteria bacterium CG_4_10_14_0_8_um_filter_33_9</name>
    <dbReference type="NCBI Taxonomy" id="1974826"/>
    <lineage>
        <taxon>Bacteria</taxon>
        <taxon>Candidatus Roizmaniibacteriota</taxon>
    </lineage>
</organism>
<feature type="domain" description="DUF4935" evidence="1">
    <location>
        <begin position="13"/>
        <end position="174"/>
    </location>
</feature>
<accession>A0A2M7QK85</accession>
<proteinExistence type="predicted"/>
<dbReference type="Proteomes" id="UP000229401">
    <property type="component" value="Unassembled WGS sequence"/>
</dbReference>
<evidence type="ECO:0000313" key="2">
    <source>
        <dbReference type="EMBL" id="PIY72341.1"/>
    </source>
</evidence>
<dbReference type="Pfam" id="PF16289">
    <property type="entry name" value="PIN_12"/>
    <property type="match status" value="1"/>
</dbReference>
<dbReference type="EMBL" id="PFLI01000053">
    <property type="protein sequence ID" value="PIY72341.1"/>
    <property type="molecule type" value="Genomic_DNA"/>
</dbReference>
<evidence type="ECO:0000259" key="1">
    <source>
        <dbReference type="Pfam" id="PF16289"/>
    </source>
</evidence>
<sequence>MIYDMTDNFPHVIYFDTNALRELTFGISNVEYLKLKEFCKSNSIGLAVPEVVVYEWYYMQRREVLSEIDRIKQAIKKTNLLLNITQPEYKVPKKLFPSLASKVNQYIREAEMRGVKTTRKISIRKLIILAAKKTKPFEEKGEKGFRDMIMLLSIVEDMKKHNFRDGILITNDNIFQHEEIRQHLQGKNVKVMNNFSQCFDYLDKLKHKKAVDYFSAQSKRILEYLQTQKNTIFKYVVENAQVSADFLRGDFILFKEEEKIFGNIDKVIEATPKNISAAFPSLTRKSEPLPANMENITFTVNVDFRLQVSPYNFFNKPKFPISTPAEYEKIKSTYPSLYLQTVEKIVNRPINVEAIIDEKDGKYTNLILKRVITY</sequence>
<protein>
    <recommendedName>
        <fullName evidence="1">DUF4935 domain-containing protein</fullName>
    </recommendedName>
</protein>
<gene>
    <name evidence="2" type="ORF">COY87_01475</name>
</gene>
<dbReference type="AlphaFoldDB" id="A0A2M7QK85"/>
<comment type="caution">
    <text evidence="2">The sequence shown here is derived from an EMBL/GenBank/DDBJ whole genome shotgun (WGS) entry which is preliminary data.</text>
</comment>
<name>A0A2M7QK85_9BACT</name>
<reference evidence="3" key="1">
    <citation type="submission" date="2017-09" db="EMBL/GenBank/DDBJ databases">
        <title>Depth-based differentiation of microbial function through sediment-hosted aquifers and enrichment of novel symbionts in the deep terrestrial subsurface.</title>
        <authorList>
            <person name="Probst A.J."/>
            <person name="Ladd B."/>
            <person name="Jarett J.K."/>
            <person name="Geller-Mcgrath D.E."/>
            <person name="Sieber C.M.K."/>
            <person name="Emerson J.B."/>
            <person name="Anantharaman K."/>
            <person name="Thomas B.C."/>
            <person name="Malmstrom R."/>
            <person name="Stieglmeier M."/>
            <person name="Klingl A."/>
            <person name="Woyke T."/>
            <person name="Ryan C.M."/>
            <person name="Banfield J.F."/>
        </authorList>
    </citation>
    <scope>NUCLEOTIDE SEQUENCE [LARGE SCALE GENOMIC DNA]</scope>
</reference>
<evidence type="ECO:0000313" key="3">
    <source>
        <dbReference type="Proteomes" id="UP000229401"/>
    </source>
</evidence>